<organism evidence="1 2">
    <name type="scientific">Phoxinus phoxinus</name>
    <name type="common">Eurasian minnow</name>
    <dbReference type="NCBI Taxonomy" id="58324"/>
    <lineage>
        <taxon>Eukaryota</taxon>
        <taxon>Metazoa</taxon>
        <taxon>Chordata</taxon>
        <taxon>Craniata</taxon>
        <taxon>Vertebrata</taxon>
        <taxon>Euteleostomi</taxon>
        <taxon>Actinopterygii</taxon>
        <taxon>Neopterygii</taxon>
        <taxon>Teleostei</taxon>
        <taxon>Ostariophysi</taxon>
        <taxon>Cypriniformes</taxon>
        <taxon>Leuciscidae</taxon>
        <taxon>Phoxininae</taxon>
        <taxon>Phoxinus</taxon>
    </lineage>
</organism>
<keyword evidence="2" id="KW-1185">Reference proteome</keyword>
<gene>
    <name evidence="1" type="ORF">R3I93_017496</name>
</gene>
<evidence type="ECO:0000313" key="2">
    <source>
        <dbReference type="Proteomes" id="UP001364617"/>
    </source>
</evidence>
<dbReference type="AlphaFoldDB" id="A0AAN9CKF2"/>
<dbReference type="EMBL" id="JAYKXH010000018">
    <property type="protein sequence ID" value="KAK7137427.1"/>
    <property type="molecule type" value="Genomic_DNA"/>
</dbReference>
<dbReference type="Proteomes" id="UP001364617">
    <property type="component" value="Unassembled WGS sequence"/>
</dbReference>
<evidence type="ECO:0000313" key="1">
    <source>
        <dbReference type="EMBL" id="KAK7137427.1"/>
    </source>
</evidence>
<proteinExistence type="predicted"/>
<name>A0AAN9CKF2_9TELE</name>
<accession>A0AAN9CKF2</accession>
<reference evidence="1 2" key="1">
    <citation type="submission" date="2024-02" db="EMBL/GenBank/DDBJ databases">
        <title>Chromosome-level genome assembly of the Eurasian Minnow (Phoxinus phoxinus).</title>
        <authorList>
            <person name="Oriowo T.O."/>
            <person name="Martin S."/>
            <person name="Stange M."/>
            <person name="Chrysostomakis Y."/>
            <person name="Brown T."/>
            <person name="Winkler S."/>
            <person name="Kukowka S."/>
            <person name="Myers E.W."/>
            <person name="Bohne A."/>
        </authorList>
    </citation>
    <scope>NUCLEOTIDE SEQUENCE [LARGE SCALE GENOMIC DNA]</scope>
    <source>
        <strain evidence="1">ZFMK-TIS-60720</strain>
        <tissue evidence="1">Whole Organism</tissue>
    </source>
</reference>
<sequence length="52" mass="6102">MYSLFRYPQKRGNAPHCNCMMQTSPTFPYINRNDDLGGYGTEEHQLLNTDKF</sequence>
<comment type="caution">
    <text evidence="1">The sequence shown here is derived from an EMBL/GenBank/DDBJ whole genome shotgun (WGS) entry which is preliminary data.</text>
</comment>
<protein>
    <submittedName>
        <fullName evidence="1">Uncharacterized protein</fullName>
    </submittedName>
</protein>